<comment type="caution">
    <text evidence="3">The sequence shown here is derived from an EMBL/GenBank/DDBJ whole genome shotgun (WGS) entry which is preliminary data.</text>
</comment>
<sequence length="308" mass="32607">MHPVYGTILIPQGYAGGAMLTIDALTGAVGAPVPSPAGAPMSGFTAVWSTVPSTLLVSGGEVVGETESNLAEYMPSLNQWTTLTAMATGMNPGSVHGHCMVPGDNNGTLLGSTIIYNIQSQQWVTQFTPSSPASTSTPTSPASTSNTTARASPSSIPDDGGGGGENDNNYGESHSNPTVGLILGLPLLLGIIIFYVFNRHKTLAAEAASAAEVNRATSATPSTTAKAKTCIGTPLWYVGEIPPQMMMRSLHQPQRFSMTPLEPETAAQTKPDIANREDDGAFNSRALPCRTFIKRLRIRERQWEHHHY</sequence>
<feature type="compositionally biased region" description="Low complexity" evidence="1">
    <location>
        <begin position="128"/>
        <end position="155"/>
    </location>
</feature>
<reference evidence="3" key="1">
    <citation type="submission" date="2021-11" db="EMBL/GenBank/DDBJ databases">
        <authorList>
            <person name="Herlambang A."/>
            <person name="Guo Y."/>
            <person name="Takashima Y."/>
            <person name="Nishizawa T."/>
        </authorList>
    </citation>
    <scope>NUCLEOTIDE SEQUENCE</scope>
    <source>
        <strain evidence="3">E1425</strain>
    </source>
</reference>
<proteinExistence type="predicted"/>
<dbReference type="SUPFAM" id="SSF50965">
    <property type="entry name" value="Galactose oxidase, central domain"/>
    <property type="match status" value="1"/>
</dbReference>
<dbReference type="Proteomes" id="UP000827284">
    <property type="component" value="Unassembled WGS sequence"/>
</dbReference>
<evidence type="ECO:0000313" key="3">
    <source>
        <dbReference type="EMBL" id="GJJ72475.1"/>
    </source>
</evidence>
<feature type="region of interest" description="Disordered" evidence="1">
    <location>
        <begin position="127"/>
        <end position="172"/>
    </location>
</feature>
<dbReference type="AlphaFoldDB" id="A0A9P3LW62"/>
<evidence type="ECO:0000313" key="4">
    <source>
        <dbReference type="Proteomes" id="UP000827284"/>
    </source>
</evidence>
<keyword evidence="2" id="KW-0472">Membrane</keyword>
<dbReference type="Gene3D" id="2.120.10.80">
    <property type="entry name" value="Kelch-type beta propeller"/>
    <property type="match status" value="1"/>
</dbReference>
<evidence type="ECO:0000256" key="1">
    <source>
        <dbReference type="SAM" id="MobiDB-lite"/>
    </source>
</evidence>
<feature type="region of interest" description="Disordered" evidence="1">
    <location>
        <begin position="261"/>
        <end position="280"/>
    </location>
</feature>
<dbReference type="OrthoDB" id="2411185at2759"/>
<reference evidence="3" key="2">
    <citation type="journal article" date="2022" name="Microbiol. Resour. Announc.">
        <title>Whole-Genome Sequence of Entomortierella parvispora E1425, a Mucoromycotan Fungus Associated with Burkholderiaceae-Related Endosymbiotic Bacteria.</title>
        <authorList>
            <person name="Herlambang A."/>
            <person name="Guo Y."/>
            <person name="Takashima Y."/>
            <person name="Narisawa K."/>
            <person name="Ohta H."/>
            <person name="Nishizawa T."/>
        </authorList>
    </citation>
    <scope>NUCLEOTIDE SEQUENCE</scope>
    <source>
        <strain evidence="3">E1425</strain>
    </source>
</reference>
<organism evidence="3 4">
    <name type="scientific">Entomortierella parvispora</name>
    <dbReference type="NCBI Taxonomy" id="205924"/>
    <lineage>
        <taxon>Eukaryota</taxon>
        <taxon>Fungi</taxon>
        <taxon>Fungi incertae sedis</taxon>
        <taxon>Mucoromycota</taxon>
        <taxon>Mortierellomycotina</taxon>
        <taxon>Mortierellomycetes</taxon>
        <taxon>Mortierellales</taxon>
        <taxon>Mortierellaceae</taxon>
        <taxon>Entomortierella</taxon>
    </lineage>
</organism>
<keyword evidence="2" id="KW-1133">Transmembrane helix</keyword>
<dbReference type="InterPro" id="IPR011043">
    <property type="entry name" value="Gal_Oxase/kelch_b-propeller"/>
</dbReference>
<feature type="transmembrane region" description="Helical" evidence="2">
    <location>
        <begin position="178"/>
        <end position="197"/>
    </location>
</feature>
<dbReference type="EMBL" id="BQFW01000007">
    <property type="protein sequence ID" value="GJJ72475.1"/>
    <property type="molecule type" value="Genomic_DNA"/>
</dbReference>
<keyword evidence="4" id="KW-1185">Reference proteome</keyword>
<accession>A0A9P3LW62</accession>
<evidence type="ECO:0000256" key="2">
    <source>
        <dbReference type="SAM" id="Phobius"/>
    </source>
</evidence>
<keyword evidence="2" id="KW-0812">Transmembrane</keyword>
<gene>
    <name evidence="3" type="ORF">EMPS_04833</name>
</gene>
<name>A0A9P3LW62_9FUNG</name>
<dbReference type="InterPro" id="IPR015915">
    <property type="entry name" value="Kelch-typ_b-propeller"/>
</dbReference>
<protein>
    <submittedName>
        <fullName evidence="3">Uncharacterized protein</fullName>
    </submittedName>
</protein>